<dbReference type="EMBL" id="FSRM01000001">
    <property type="protein sequence ID" value="SIO25199.1"/>
    <property type="molecule type" value="Genomic_DNA"/>
</dbReference>
<reference evidence="2 3" key="1">
    <citation type="submission" date="2016-11" db="EMBL/GenBank/DDBJ databases">
        <authorList>
            <person name="Jaros S."/>
            <person name="Januszkiewicz K."/>
            <person name="Wedrychowicz H."/>
        </authorList>
    </citation>
    <scope>NUCLEOTIDE SEQUENCE [LARGE SCALE GENOMIC DNA]</scope>
    <source>
        <strain evidence="2 3">GAS86</strain>
    </source>
</reference>
<sequence length="72" mass="8065">MKLFRKVWRYFFHYDDHHLSLLMLAVAAATSGSGIVAAALWISHAPPALPKANAAYQTCLKSCPKVCDEYIR</sequence>
<evidence type="ECO:0000313" key="3">
    <source>
        <dbReference type="Proteomes" id="UP000184693"/>
    </source>
</evidence>
<keyword evidence="1" id="KW-0472">Membrane</keyword>
<proteinExistence type="predicted"/>
<keyword evidence="1" id="KW-0812">Transmembrane</keyword>
<gene>
    <name evidence="2" type="ORF">SAMN05444168_3804</name>
</gene>
<dbReference type="AlphaFoldDB" id="A0A1N6HZV4"/>
<accession>A0A1N6HZV4</accession>
<keyword evidence="1" id="KW-1133">Transmembrane helix</keyword>
<feature type="transmembrane region" description="Helical" evidence="1">
    <location>
        <begin position="21"/>
        <end position="42"/>
    </location>
</feature>
<name>A0A1N6HZV4_9BURK</name>
<protein>
    <submittedName>
        <fullName evidence="2">Uncharacterized protein</fullName>
    </submittedName>
</protein>
<dbReference type="Proteomes" id="UP000184693">
    <property type="component" value="Unassembled WGS sequence"/>
</dbReference>
<evidence type="ECO:0000256" key="1">
    <source>
        <dbReference type="SAM" id="Phobius"/>
    </source>
</evidence>
<organism evidence="2 3">
    <name type="scientific">Paraburkholderia phenazinium</name>
    <dbReference type="NCBI Taxonomy" id="60549"/>
    <lineage>
        <taxon>Bacteria</taxon>
        <taxon>Pseudomonadati</taxon>
        <taxon>Pseudomonadota</taxon>
        <taxon>Betaproteobacteria</taxon>
        <taxon>Burkholderiales</taxon>
        <taxon>Burkholderiaceae</taxon>
        <taxon>Paraburkholderia</taxon>
    </lineage>
</organism>
<evidence type="ECO:0000313" key="2">
    <source>
        <dbReference type="EMBL" id="SIO25199.1"/>
    </source>
</evidence>